<dbReference type="EMBL" id="PGGS01000183">
    <property type="protein sequence ID" value="PNH07377.1"/>
    <property type="molecule type" value="Genomic_DNA"/>
</dbReference>
<accession>A0A2J8A4E3</accession>
<name>A0A2J8A4E3_9CHLO</name>
<dbReference type="Proteomes" id="UP000236333">
    <property type="component" value="Unassembled WGS sequence"/>
</dbReference>
<feature type="non-terminal residue" evidence="1">
    <location>
        <position position="1"/>
    </location>
</feature>
<evidence type="ECO:0000313" key="1">
    <source>
        <dbReference type="EMBL" id="PNH07377.1"/>
    </source>
</evidence>
<organism evidence="1 2">
    <name type="scientific">Tetrabaena socialis</name>
    <dbReference type="NCBI Taxonomy" id="47790"/>
    <lineage>
        <taxon>Eukaryota</taxon>
        <taxon>Viridiplantae</taxon>
        <taxon>Chlorophyta</taxon>
        <taxon>core chlorophytes</taxon>
        <taxon>Chlorophyceae</taxon>
        <taxon>CS clade</taxon>
        <taxon>Chlamydomonadales</taxon>
        <taxon>Tetrabaenaceae</taxon>
        <taxon>Tetrabaena</taxon>
    </lineage>
</organism>
<evidence type="ECO:0000313" key="2">
    <source>
        <dbReference type="Proteomes" id="UP000236333"/>
    </source>
</evidence>
<gene>
    <name evidence="1" type="ORF">TSOC_006164</name>
</gene>
<proteinExistence type="predicted"/>
<protein>
    <submittedName>
        <fullName evidence="1">Uncharacterized protein</fullName>
    </submittedName>
</protein>
<comment type="caution">
    <text evidence="1">The sequence shown here is derived from an EMBL/GenBank/DDBJ whole genome shotgun (WGS) entry which is preliminary data.</text>
</comment>
<reference evidence="1 2" key="1">
    <citation type="journal article" date="2017" name="Mol. Biol. Evol.">
        <title>The 4-celled Tetrabaena socialis nuclear genome reveals the essential components for genetic control of cell number at the origin of multicellularity in the volvocine lineage.</title>
        <authorList>
            <person name="Featherston J."/>
            <person name="Arakaki Y."/>
            <person name="Hanschen E.R."/>
            <person name="Ferris P.J."/>
            <person name="Michod R.E."/>
            <person name="Olson B.J.S.C."/>
            <person name="Nozaki H."/>
            <person name="Durand P.M."/>
        </authorList>
    </citation>
    <scope>NUCLEOTIDE SEQUENCE [LARGE SCALE GENOMIC DNA]</scope>
    <source>
        <strain evidence="1 2">NIES-571</strain>
    </source>
</reference>
<dbReference type="AlphaFoldDB" id="A0A2J8A4E3"/>
<sequence>LPLTPHPSASSTRPQGATITYPYALACQRGINDLPATCTCQDSYTITFTGGGTYNNQRGCTAFEESGRTGMCVVTCTGNRSANKKPYACSCGS</sequence>
<keyword evidence="2" id="KW-1185">Reference proteome</keyword>